<reference evidence="8" key="1">
    <citation type="journal article" date="2019" name="Int. J. Syst. Evol. Microbiol.">
        <title>The Global Catalogue of Microorganisms (GCM) 10K type strain sequencing project: providing services to taxonomists for standard genome sequencing and annotation.</title>
        <authorList>
            <consortium name="The Broad Institute Genomics Platform"/>
            <consortium name="The Broad Institute Genome Sequencing Center for Infectious Disease"/>
            <person name="Wu L."/>
            <person name="Ma J."/>
        </authorList>
    </citation>
    <scope>NUCLEOTIDE SEQUENCE [LARGE SCALE GENOMIC DNA]</scope>
    <source>
        <strain evidence="8">JCM 18304</strain>
    </source>
</reference>
<dbReference type="Proteomes" id="UP001501570">
    <property type="component" value="Unassembled WGS sequence"/>
</dbReference>
<feature type="transmembrane region" description="Helical" evidence="5">
    <location>
        <begin position="59"/>
        <end position="76"/>
    </location>
</feature>
<dbReference type="RefSeq" id="WP_345630557.1">
    <property type="nucleotide sequence ID" value="NZ_BAABJQ010000008.1"/>
</dbReference>
<dbReference type="PANTHER" id="PTHR42910:SF1">
    <property type="entry name" value="MAJOR FACILITATOR SUPERFAMILY (MFS) PROFILE DOMAIN-CONTAINING PROTEIN"/>
    <property type="match status" value="1"/>
</dbReference>
<feature type="domain" description="Major facilitator superfamily (MFS) profile" evidence="6">
    <location>
        <begin position="19"/>
        <end position="396"/>
    </location>
</feature>
<feature type="transmembrane region" description="Helical" evidence="5">
    <location>
        <begin position="21"/>
        <end position="39"/>
    </location>
</feature>
<protein>
    <submittedName>
        <fullName evidence="7">MFS transporter</fullName>
    </submittedName>
</protein>
<dbReference type="CDD" id="cd17324">
    <property type="entry name" value="MFS_NepI_like"/>
    <property type="match status" value="1"/>
</dbReference>
<accession>A0ABP9RV93</accession>
<feature type="transmembrane region" description="Helical" evidence="5">
    <location>
        <begin position="88"/>
        <end position="106"/>
    </location>
</feature>
<evidence type="ECO:0000256" key="2">
    <source>
        <dbReference type="ARBA" id="ARBA00022692"/>
    </source>
</evidence>
<dbReference type="InterPro" id="IPR011701">
    <property type="entry name" value="MFS"/>
</dbReference>
<keyword evidence="2 5" id="KW-0812">Transmembrane</keyword>
<evidence type="ECO:0000256" key="5">
    <source>
        <dbReference type="SAM" id="Phobius"/>
    </source>
</evidence>
<proteinExistence type="predicted"/>
<name>A0ABP9RV93_9ACTN</name>
<feature type="transmembrane region" description="Helical" evidence="5">
    <location>
        <begin position="288"/>
        <end position="305"/>
    </location>
</feature>
<comment type="caution">
    <text evidence="7">The sequence shown here is derived from an EMBL/GenBank/DDBJ whole genome shotgun (WGS) entry which is preliminary data.</text>
</comment>
<feature type="transmembrane region" description="Helical" evidence="5">
    <location>
        <begin position="374"/>
        <end position="394"/>
    </location>
</feature>
<keyword evidence="8" id="KW-1185">Reference proteome</keyword>
<evidence type="ECO:0000313" key="7">
    <source>
        <dbReference type="EMBL" id="GAA5186666.1"/>
    </source>
</evidence>
<keyword evidence="3 5" id="KW-1133">Transmembrane helix</keyword>
<feature type="transmembrane region" description="Helical" evidence="5">
    <location>
        <begin position="311"/>
        <end position="330"/>
    </location>
</feature>
<feature type="transmembrane region" description="Helical" evidence="5">
    <location>
        <begin position="112"/>
        <end position="133"/>
    </location>
</feature>
<evidence type="ECO:0000313" key="8">
    <source>
        <dbReference type="Proteomes" id="UP001501570"/>
    </source>
</evidence>
<feature type="transmembrane region" description="Helical" evidence="5">
    <location>
        <begin position="255"/>
        <end position="276"/>
    </location>
</feature>
<dbReference type="InterPro" id="IPR036259">
    <property type="entry name" value="MFS_trans_sf"/>
</dbReference>
<dbReference type="Gene3D" id="1.20.1250.20">
    <property type="entry name" value="MFS general substrate transporter like domains"/>
    <property type="match status" value="1"/>
</dbReference>
<evidence type="ECO:0000259" key="6">
    <source>
        <dbReference type="PROSITE" id="PS50850"/>
    </source>
</evidence>
<gene>
    <name evidence="7" type="ORF">GCM10023322_33440</name>
</gene>
<dbReference type="Pfam" id="PF07690">
    <property type="entry name" value="MFS_1"/>
    <property type="match status" value="1"/>
</dbReference>
<feature type="transmembrane region" description="Helical" evidence="5">
    <location>
        <begin position="175"/>
        <end position="195"/>
    </location>
</feature>
<feature type="transmembrane region" description="Helical" evidence="5">
    <location>
        <begin position="145"/>
        <end position="163"/>
    </location>
</feature>
<feature type="transmembrane region" description="Helical" evidence="5">
    <location>
        <begin position="350"/>
        <end position="368"/>
    </location>
</feature>
<keyword evidence="4 5" id="KW-0472">Membrane</keyword>
<feature type="transmembrane region" description="Helical" evidence="5">
    <location>
        <begin position="227"/>
        <end position="249"/>
    </location>
</feature>
<dbReference type="SUPFAM" id="SSF103473">
    <property type="entry name" value="MFS general substrate transporter"/>
    <property type="match status" value="1"/>
</dbReference>
<organism evidence="7 8">
    <name type="scientific">Rugosimonospora acidiphila</name>
    <dbReference type="NCBI Taxonomy" id="556531"/>
    <lineage>
        <taxon>Bacteria</taxon>
        <taxon>Bacillati</taxon>
        <taxon>Actinomycetota</taxon>
        <taxon>Actinomycetes</taxon>
        <taxon>Micromonosporales</taxon>
        <taxon>Micromonosporaceae</taxon>
        <taxon>Rugosimonospora</taxon>
    </lineage>
</organism>
<comment type="subcellular location">
    <subcellularLocation>
        <location evidence="1">Cell membrane</location>
        <topology evidence="1">Multi-pass membrane protein</topology>
    </subcellularLocation>
</comment>
<dbReference type="PROSITE" id="PS50850">
    <property type="entry name" value="MFS"/>
    <property type="match status" value="1"/>
</dbReference>
<evidence type="ECO:0000256" key="3">
    <source>
        <dbReference type="ARBA" id="ARBA00022989"/>
    </source>
</evidence>
<evidence type="ECO:0000256" key="1">
    <source>
        <dbReference type="ARBA" id="ARBA00004651"/>
    </source>
</evidence>
<evidence type="ECO:0000256" key="4">
    <source>
        <dbReference type="ARBA" id="ARBA00023136"/>
    </source>
</evidence>
<sequence>MNSESPPAPTDPSISARRLRLLTFILATASGLSVANIFYSQPLLDLIAHAYHTTESSAAIVVTATQLGYAAGIIVLMPLGDLIENRALASRVLVVTAIAAGLAAIAPNLTTFLIFSVLLGFTSVVAQIVIPVAAHLAPDAQRGRFVGQVMSGLLLGIMLARTASSLLADLWGWRSVYVVSAALMLIMSVVLATTVPRRRPDHTDGYRTLMASIGHLIRKEPALRRRAALQALMFATFSAFWTSIAYELIKQHHLTQAQIAIFALVGAAGAGAAPVAGRLGDRGLGRPATGVVFALAAVAMAIAGLGSHHLIVLAGAGILLDLAVQGNLVLSQQEVYQLRPDARSRINTVFIGSVFVGGAIGSALSGLFYGGNGWAGVTALGVILSIVGFGLWCGSEVLRRKNASGVPVNLTDATALELAVSAAPSPPTRPNPTPKDKD</sequence>
<dbReference type="EMBL" id="BAABJQ010000008">
    <property type="protein sequence ID" value="GAA5186666.1"/>
    <property type="molecule type" value="Genomic_DNA"/>
</dbReference>
<dbReference type="PANTHER" id="PTHR42910">
    <property type="entry name" value="TRANSPORTER SCO4007-RELATED"/>
    <property type="match status" value="1"/>
</dbReference>
<dbReference type="InterPro" id="IPR020846">
    <property type="entry name" value="MFS_dom"/>
</dbReference>